<dbReference type="GO" id="GO:0003735">
    <property type="term" value="F:structural constituent of ribosome"/>
    <property type="evidence" value="ECO:0007669"/>
    <property type="project" value="InterPro"/>
</dbReference>
<dbReference type="Proteomes" id="UP001149165">
    <property type="component" value="Unassembled WGS sequence"/>
</dbReference>
<evidence type="ECO:0000313" key="5">
    <source>
        <dbReference type="EMBL" id="KAJ5113249.1"/>
    </source>
</evidence>
<comment type="caution">
    <text evidence="5">The sequence shown here is derived from an EMBL/GenBank/DDBJ whole genome shotgun (WGS) entry which is preliminary data.</text>
</comment>
<dbReference type="InterPro" id="IPR001911">
    <property type="entry name" value="Ribosomal_bS21"/>
</dbReference>
<dbReference type="GO" id="GO:0005763">
    <property type="term" value="C:mitochondrial small ribosomal subunit"/>
    <property type="evidence" value="ECO:0007669"/>
    <property type="project" value="TreeGrafter"/>
</dbReference>
<feature type="compositionally biased region" description="Low complexity" evidence="4">
    <location>
        <begin position="50"/>
        <end position="64"/>
    </location>
</feature>
<evidence type="ECO:0000313" key="6">
    <source>
        <dbReference type="Proteomes" id="UP001149165"/>
    </source>
</evidence>
<organism evidence="5 6">
    <name type="scientific">Penicillium angulare</name>
    <dbReference type="NCBI Taxonomy" id="116970"/>
    <lineage>
        <taxon>Eukaryota</taxon>
        <taxon>Fungi</taxon>
        <taxon>Dikarya</taxon>
        <taxon>Ascomycota</taxon>
        <taxon>Pezizomycotina</taxon>
        <taxon>Eurotiomycetes</taxon>
        <taxon>Eurotiomycetidae</taxon>
        <taxon>Eurotiales</taxon>
        <taxon>Aspergillaceae</taxon>
        <taxon>Penicillium</taxon>
    </lineage>
</organism>
<proteinExistence type="inferred from homology"/>
<reference evidence="5" key="1">
    <citation type="submission" date="2022-11" db="EMBL/GenBank/DDBJ databases">
        <authorList>
            <person name="Petersen C."/>
        </authorList>
    </citation>
    <scope>NUCLEOTIDE SEQUENCE</scope>
    <source>
        <strain evidence="5">IBT 30069</strain>
    </source>
</reference>
<sequence>MEFRLMARGLRARPTPWLLNTPRIQQPILSTLRYNSSSSAPKPDTKPAKPTETPTEASTTSPKAEGSKSAASDFNEILNKLDLGARTQPAEPNRGLQTRRIADVIAGTTWSSSSRNSGLSGQKTEMKLGPSLGRQVHVEPERGVDIASAIRMLESNLSRNGVKHQANAQRFHVRKGMERKVKRRMRWRKLFKFSFNETVKKIQRMQAQGW</sequence>
<name>A0A9W9KNF3_9EURO</name>
<protein>
    <recommendedName>
        <fullName evidence="7">Ribosomal protein S21</fullName>
    </recommendedName>
</protein>
<gene>
    <name evidence="5" type="ORF">N7456_001783</name>
</gene>
<dbReference type="InterPro" id="IPR052837">
    <property type="entry name" value="Mitoribosomal_bS21"/>
</dbReference>
<keyword evidence="2" id="KW-0689">Ribosomal protein</keyword>
<evidence type="ECO:0000256" key="4">
    <source>
        <dbReference type="SAM" id="MobiDB-lite"/>
    </source>
</evidence>
<dbReference type="GO" id="GO:0070124">
    <property type="term" value="P:mitochondrial translational initiation"/>
    <property type="evidence" value="ECO:0007669"/>
    <property type="project" value="TreeGrafter"/>
</dbReference>
<dbReference type="OrthoDB" id="2501249at2759"/>
<dbReference type="EMBL" id="JAPQKH010000002">
    <property type="protein sequence ID" value="KAJ5113249.1"/>
    <property type="molecule type" value="Genomic_DNA"/>
</dbReference>
<evidence type="ECO:0008006" key="7">
    <source>
        <dbReference type="Google" id="ProtNLM"/>
    </source>
</evidence>
<dbReference type="AlphaFoldDB" id="A0A9W9KNF3"/>
<comment type="similarity">
    <text evidence="1">Belongs to the bacterial ribosomal protein bS21 family.</text>
</comment>
<evidence type="ECO:0000256" key="3">
    <source>
        <dbReference type="ARBA" id="ARBA00023274"/>
    </source>
</evidence>
<feature type="region of interest" description="Disordered" evidence="4">
    <location>
        <begin position="34"/>
        <end position="70"/>
    </location>
</feature>
<evidence type="ECO:0000256" key="1">
    <source>
        <dbReference type="ARBA" id="ARBA00006640"/>
    </source>
</evidence>
<accession>A0A9W9KNF3</accession>
<evidence type="ECO:0000256" key="2">
    <source>
        <dbReference type="ARBA" id="ARBA00022980"/>
    </source>
</evidence>
<feature type="compositionally biased region" description="Low complexity" evidence="4">
    <location>
        <begin position="111"/>
        <end position="120"/>
    </location>
</feature>
<keyword evidence="3" id="KW-0687">Ribonucleoprotein</keyword>
<dbReference type="PANTHER" id="PTHR41237">
    <property type="entry name" value="37S RIBOSOMAL PROTEIN MRP21, MITOCHONDRIAL"/>
    <property type="match status" value="1"/>
</dbReference>
<keyword evidence="6" id="KW-1185">Reference proteome</keyword>
<reference evidence="5" key="2">
    <citation type="journal article" date="2023" name="IMA Fungus">
        <title>Comparative genomic study of the Penicillium genus elucidates a diverse pangenome and 15 lateral gene transfer events.</title>
        <authorList>
            <person name="Petersen C."/>
            <person name="Sorensen T."/>
            <person name="Nielsen M.R."/>
            <person name="Sondergaard T.E."/>
            <person name="Sorensen J.L."/>
            <person name="Fitzpatrick D.A."/>
            <person name="Frisvad J.C."/>
            <person name="Nielsen K.L."/>
        </authorList>
    </citation>
    <scope>NUCLEOTIDE SEQUENCE</scope>
    <source>
        <strain evidence="5">IBT 30069</strain>
    </source>
</reference>
<feature type="region of interest" description="Disordered" evidence="4">
    <location>
        <begin position="107"/>
        <end position="127"/>
    </location>
</feature>
<dbReference type="PANTHER" id="PTHR41237:SF1">
    <property type="entry name" value="SMALL RIBOSOMAL SUBUNIT PROTEIN BS21M"/>
    <property type="match status" value="1"/>
</dbReference>
<dbReference type="Pfam" id="PF01165">
    <property type="entry name" value="Ribosomal_S21"/>
    <property type="match status" value="1"/>
</dbReference>